<protein>
    <submittedName>
        <fullName evidence="2">TIGR03086 family protein</fullName>
    </submittedName>
</protein>
<reference evidence="2 3" key="1">
    <citation type="submission" date="2018-09" db="EMBL/GenBank/DDBJ databases">
        <title>YIM 75507 draft genome.</title>
        <authorList>
            <person name="Tang S."/>
            <person name="Feng Y."/>
        </authorList>
    </citation>
    <scope>NUCLEOTIDE SEQUENCE [LARGE SCALE GENOMIC DNA]</scope>
    <source>
        <strain evidence="2 3">YIM 75507</strain>
    </source>
</reference>
<sequence length="187" mass="20883">MDVRDAYRRAMDGFEIRVGRIRDGDWSRPTPDTEWDVRALVNHMTAETLWVPEMFAGRTISEVGDRYDGDVLGDDPVRRFREAAPRAVEAVRAEGALGRTVHLSAGDTPGTEYAWQLFADALIHTWDLARGIGADDRLDPELVEACAEWFEGEEDSYRRAGIIAARVPVPDAADPQTRLLAAFGRRA</sequence>
<dbReference type="AlphaFoldDB" id="A0A3A4BA27"/>
<evidence type="ECO:0000313" key="2">
    <source>
        <dbReference type="EMBL" id="RJL34584.1"/>
    </source>
</evidence>
<dbReference type="SUPFAM" id="SSF109854">
    <property type="entry name" value="DinB/YfiT-like putative metalloenzymes"/>
    <property type="match status" value="1"/>
</dbReference>
<dbReference type="GO" id="GO:0046872">
    <property type="term" value="F:metal ion binding"/>
    <property type="evidence" value="ECO:0007669"/>
    <property type="project" value="InterPro"/>
</dbReference>
<name>A0A3A4BA27_9ACTN</name>
<dbReference type="InterPro" id="IPR017517">
    <property type="entry name" value="Maleyloyr_isom"/>
</dbReference>
<dbReference type="RefSeq" id="WP_119925885.1">
    <property type="nucleotide sequence ID" value="NZ_QZEY01000002.1"/>
</dbReference>
<proteinExistence type="predicted"/>
<evidence type="ECO:0000313" key="3">
    <source>
        <dbReference type="Proteomes" id="UP000265768"/>
    </source>
</evidence>
<dbReference type="OrthoDB" id="5185819at2"/>
<dbReference type="InterPro" id="IPR017520">
    <property type="entry name" value="CHP03086"/>
</dbReference>
<dbReference type="NCBIfam" id="TIGR03086">
    <property type="entry name" value="TIGR03086 family metal-binding protein"/>
    <property type="match status" value="1"/>
</dbReference>
<dbReference type="Proteomes" id="UP000265768">
    <property type="component" value="Unassembled WGS sequence"/>
</dbReference>
<comment type="caution">
    <text evidence="2">The sequence shown here is derived from an EMBL/GenBank/DDBJ whole genome shotgun (WGS) entry which is preliminary data.</text>
</comment>
<feature type="domain" description="Mycothiol-dependent maleylpyruvate isomerase metal-binding" evidence="1">
    <location>
        <begin position="8"/>
        <end position="129"/>
    </location>
</feature>
<organism evidence="2 3">
    <name type="scientific">Bailinhaonella thermotolerans</name>
    <dbReference type="NCBI Taxonomy" id="1070861"/>
    <lineage>
        <taxon>Bacteria</taxon>
        <taxon>Bacillati</taxon>
        <taxon>Actinomycetota</taxon>
        <taxon>Actinomycetes</taxon>
        <taxon>Streptosporangiales</taxon>
        <taxon>Streptosporangiaceae</taxon>
        <taxon>Bailinhaonella</taxon>
    </lineage>
</organism>
<dbReference type="EMBL" id="QZEY01000002">
    <property type="protein sequence ID" value="RJL34584.1"/>
    <property type="molecule type" value="Genomic_DNA"/>
</dbReference>
<dbReference type="InterPro" id="IPR034660">
    <property type="entry name" value="DinB/YfiT-like"/>
</dbReference>
<gene>
    <name evidence="2" type="ORF">D5H75_05465</name>
</gene>
<keyword evidence="3" id="KW-1185">Reference proteome</keyword>
<dbReference type="InterPro" id="IPR024344">
    <property type="entry name" value="MDMPI_metal-binding"/>
</dbReference>
<dbReference type="Gene3D" id="1.20.120.450">
    <property type="entry name" value="dinb family like domain"/>
    <property type="match status" value="1"/>
</dbReference>
<dbReference type="Pfam" id="PF11716">
    <property type="entry name" value="MDMPI_N"/>
    <property type="match status" value="1"/>
</dbReference>
<evidence type="ECO:0000259" key="1">
    <source>
        <dbReference type="Pfam" id="PF11716"/>
    </source>
</evidence>
<dbReference type="NCBIfam" id="TIGR03083">
    <property type="entry name" value="maleylpyruvate isomerase family mycothiol-dependent enzyme"/>
    <property type="match status" value="1"/>
</dbReference>
<accession>A0A3A4BA27</accession>